<feature type="signal peptide" evidence="2">
    <location>
        <begin position="1"/>
        <end position="23"/>
    </location>
</feature>
<feature type="chain" id="PRO_5047450981" description="DUF4352 domain-containing protein" evidence="2">
    <location>
        <begin position="24"/>
        <end position="213"/>
    </location>
</feature>
<protein>
    <recommendedName>
        <fullName evidence="5">DUF4352 domain-containing protein</fullName>
    </recommendedName>
</protein>
<proteinExistence type="predicted"/>
<feature type="compositionally biased region" description="Low complexity" evidence="1">
    <location>
        <begin position="23"/>
        <end position="40"/>
    </location>
</feature>
<organism evidence="3 4">
    <name type="scientific">Actinophytocola gossypii</name>
    <dbReference type="NCBI Taxonomy" id="2812003"/>
    <lineage>
        <taxon>Bacteria</taxon>
        <taxon>Bacillati</taxon>
        <taxon>Actinomycetota</taxon>
        <taxon>Actinomycetes</taxon>
        <taxon>Pseudonocardiales</taxon>
        <taxon>Pseudonocardiaceae</taxon>
    </lineage>
</organism>
<evidence type="ECO:0000256" key="2">
    <source>
        <dbReference type="SAM" id="SignalP"/>
    </source>
</evidence>
<sequence>MHKGHIVFAAALAAIGLGLSACGSEDGSATQEPPASSAPAETEETTESTPADSGDDASAPVDGDVTAPGTELAVGDRAVLPFEYTSEKSGTIAVTVTAIEKGTEADMAPFGEKAKGMTPYFIRMTVENVSGADLSYATLSLGGVLEGGGGTGVVLIGGLPGKCESEAAPAEFAAEGATFETCSLTASPSAPVTAAEFDEGDEYSDNPVVWAAA</sequence>
<evidence type="ECO:0000313" key="3">
    <source>
        <dbReference type="EMBL" id="MCT2583176.1"/>
    </source>
</evidence>
<keyword evidence="4" id="KW-1185">Reference proteome</keyword>
<dbReference type="EMBL" id="JAFFZE010000009">
    <property type="protein sequence ID" value="MCT2583176.1"/>
    <property type="molecule type" value="Genomic_DNA"/>
</dbReference>
<reference evidence="3 4" key="1">
    <citation type="submission" date="2021-02" db="EMBL/GenBank/DDBJ databases">
        <title>Actinophytocola xerophila sp. nov., isolated from soil of cotton cropping field.</title>
        <authorList>
            <person name="Huang R."/>
            <person name="Chen X."/>
            <person name="Ge X."/>
            <person name="Liu W."/>
        </authorList>
    </citation>
    <scope>NUCLEOTIDE SEQUENCE [LARGE SCALE GENOMIC DNA]</scope>
    <source>
        <strain evidence="3 4">S1-96</strain>
    </source>
</reference>
<evidence type="ECO:0000256" key="1">
    <source>
        <dbReference type="SAM" id="MobiDB-lite"/>
    </source>
</evidence>
<dbReference type="Proteomes" id="UP001156441">
    <property type="component" value="Unassembled WGS sequence"/>
</dbReference>
<feature type="region of interest" description="Disordered" evidence="1">
    <location>
        <begin position="23"/>
        <end position="72"/>
    </location>
</feature>
<evidence type="ECO:0000313" key="4">
    <source>
        <dbReference type="Proteomes" id="UP001156441"/>
    </source>
</evidence>
<dbReference type="PROSITE" id="PS51257">
    <property type="entry name" value="PROKAR_LIPOPROTEIN"/>
    <property type="match status" value="1"/>
</dbReference>
<comment type="caution">
    <text evidence="3">The sequence shown here is derived from an EMBL/GenBank/DDBJ whole genome shotgun (WGS) entry which is preliminary data.</text>
</comment>
<keyword evidence="2" id="KW-0732">Signal</keyword>
<name>A0ABT2J5N9_9PSEU</name>
<gene>
    <name evidence="3" type="ORF">JT362_08625</name>
</gene>
<accession>A0ABT2J5N9</accession>
<evidence type="ECO:0008006" key="5">
    <source>
        <dbReference type="Google" id="ProtNLM"/>
    </source>
</evidence>